<evidence type="ECO:0000256" key="1">
    <source>
        <dbReference type="ARBA" id="ARBA00004286"/>
    </source>
</evidence>
<keyword evidence="7" id="KW-0862">Zinc</keyword>
<feature type="compositionally biased region" description="Basic and acidic residues" evidence="10">
    <location>
        <begin position="485"/>
        <end position="497"/>
    </location>
</feature>
<keyword evidence="6" id="KW-0863">Zinc-finger</keyword>
<accession>A0A914DNW3</accession>
<evidence type="ECO:0000256" key="4">
    <source>
        <dbReference type="ARBA" id="ARBA00022723"/>
    </source>
</evidence>
<evidence type="ECO:0000256" key="8">
    <source>
        <dbReference type="ARBA" id="ARBA00023054"/>
    </source>
</evidence>
<evidence type="ECO:0000256" key="2">
    <source>
        <dbReference type="ARBA" id="ARBA00009240"/>
    </source>
</evidence>
<feature type="region of interest" description="Disordered" evidence="10">
    <location>
        <begin position="363"/>
        <end position="390"/>
    </location>
</feature>
<keyword evidence="3" id="KW-0158">Chromosome</keyword>
<dbReference type="WBParaSite" id="ACRNAN_scaffold340.g26928.t1">
    <property type="protein sequence ID" value="ACRNAN_scaffold340.g26928.t1"/>
    <property type="gene ID" value="ACRNAN_scaffold340.g26928"/>
</dbReference>
<dbReference type="GO" id="GO:0009411">
    <property type="term" value="P:response to UV"/>
    <property type="evidence" value="ECO:0007669"/>
    <property type="project" value="InterPro"/>
</dbReference>
<feature type="region of interest" description="Disordered" evidence="10">
    <location>
        <begin position="485"/>
        <end position="551"/>
    </location>
</feature>
<feature type="domain" description="UV-stimulated scaffold protein A C-terminal" evidence="11">
    <location>
        <begin position="390"/>
        <end position="492"/>
    </location>
</feature>
<dbReference type="GO" id="GO:0000993">
    <property type="term" value="F:RNA polymerase II complex binding"/>
    <property type="evidence" value="ECO:0007669"/>
    <property type="project" value="TreeGrafter"/>
</dbReference>
<evidence type="ECO:0000313" key="12">
    <source>
        <dbReference type="Proteomes" id="UP000887540"/>
    </source>
</evidence>
<reference evidence="13" key="1">
    <citation type="submission" date="2022-11" db="UniProtKB">
        <authorList>
            <consortium name="WormBaseParasite"/>
        </authorList>
    </citation>
    <scope>IDENTIFICATION</scope>
</reference>
<evidence type="ECO:0000259" key="11">
    <source>
        <dbReference type="Pfam" id="PF09740"/>
    </source>
</evidence>
<evidence type="ECO:0000256" key="10">
    <source>
        <dbReference type="SAM" id="MobiDB-lite"/>
    </source>
</evidence>
<keyword evidence="8" id="KW-0175">Coiled coil</keyword>
<dbReference type="PANTHER" id="PTHR28670:SF1">
    <property type="entry name" value="UV-STIMULATED SCAFFOLD PROTEIN A"/>
    <property type="match status" value="1"/>
</dbReference>
<feature type="compositionally biased region" description="Basic and acidic residues" evidence="10">
    <location>
        <begin position="541"/>
        <end position="551"/>
    </location>
</feature>
<dbReference type="InterPro" id="IPR049408">
    <property type="entry name" value="UVSSA_N_a-solenoid_rpt"/>
</dbReference>
<evidence type="ECO:0000256" key="6">
    <source>
        <dbReference type="ARBA" id="ARBA00022771"/>
    </source>
</evidence>
<protein>
    <submittedName>
        <fullName evidence="13">UV-stimulated scaffold protein A</fullName>
    </submittedName>
</protein>
<comment type="subcellular location">
    <subcellularLocation>
        <location evidence="1">Chromosome</location>
    </subcellularLocation>
</comment>
<name>A0A914DNW3_9BILA</name>
<feature type="region of interest" description="Disordered" evidence="10">
    <location>
        <begin position="308"/>
        <end position="329"/>
    </location>
</feature>
<dbReference type="Proteomes" id="UP000887540">
    <property type="component" value="Unplaced"/>
</dbReference>
<sequence length="596" mass="69341">MGDNDVQNVKRCVAIILKQFDFHKKELNPKWLQELKDVVRKNDGIISEFVDYIFENLRREDSDRSHKFRVEIIDHLQDFLIYTIETDPLHYPLPRPPEAANMLKSQSIKLIRLWIEKFSSGYPKLKNVDQFLSTSKSFDFTRANAELLVERQRASEEQERKARESRKVVEKVQKLYEDNLEDMKKCITEAKTAIELVFPRFEEETNEGSSNEASAILTNQLHGITPQSTSISVVLPTQGVNIQETEDNADLFNALKDITKLLEFHLKNVNKWLQKLSGAENSTDLMKKLINLKLGLNVEIQRCKELGVKKTGRKSTEDESESSDDDDDEFIDVQKEGLELDFNQNEDEPIPQHILDRITELESHADKPGPSGIQPQSKSAEKRSPKKPAIPTLNYGLDLKYWGQKVDPAEIPKNQYEEHRFWRPPDQDEQITEAEEVYKSRSITFVNEMPAIKRRCRAPLPSGKLCPRMDRSRCPIHGDIVDRDEMGFPIEEQKSDPKNTLQSESERLQKQQEKEEAEYLRDVEKQTGRTLTIQNNRSRTQKREKSEAVKTRERLSTKLFDRRALKRVSDTLMAIQKQRAEKKFSHQFNYVVTNKK</sequence>
<feature type="compositionally biased region" description="Acidic residues" evidence="10">
    <location>
        <begin position="318"/>
        <end position="329"/>
    </location>
</feature>
<dbReference type="Pfam" id="PF20867">
    <property type="entry name" value="UVSSA_N"/>
    <property type="match status" value="1"/>
</dbReference>
<evidence type="ECO:0000256" key="3">
    <source>
        <dbReference type="ARBA" id="ARBA00022454"/>
    </source>
</evidence>
<feature type="compositionally biased region" description="Basic and acidic residues" evidence="10">
    <location>
        <begin position="504"/>
        <end position="527"/>
    </location>
</feature>
<evidence type="ECO:0000256" key="9">
    <source>
        <dbReference type="ARBA" id="ARBA00023204"/>
    </source>
</evidence>
<feature type="compositionally biased region" description="Polar residues" evidence="10">
    <location>
        <begin position="528"/>
        <end position="538"/>
    </location>
</feature>
<evidence type="ECO:0000256" key="5">
    <source>
        <dbReference type="ARBA" id="ARBA00022763"/>
    </source>
</evidence>
<keyword evidence="5" id="KW-0227">DNA damage</keyword>
<keyword evidence="12" id="KW-1185">Reference proteome</keyword>
<dbReference type="AlphaFoldDB" id="A0A914DNW3"/>
<dbReference type="GO" id="GO:0008270">
    <property type="term" value="F:zinc ion binding"/>
    <property type="evidence" value="ECO:0007669"/>
    <property type="project" value="UniProtKB-KW"/>
</dbReference>
<dbReference type="Pfam" id="PF09740">
    <property type="entry name" value="DUF2043"/>
    <property type="match status" value="1"/>
</dbReference>
<dbReference type="PANTHER" id="PTHR28670">
    <property type="entry name" value="UV-STIMULATED SCAFFOLD PROTEIN A"/>
    <property type="match status" value="1"/>
</dbReference>
<dbReference type="GO" id="GO:0006283">
    <property type="term" value="P:transcription-coupled nucleotide-excision repair"/>
    <property type="evidence" value="ECO:0007669"/>
    <property type="project" value="TreeGrafter"/>
</dbReference>
<comment type="similarity">
    <text evidence="2">Belongs to the UVSSA family.</text>
</comment>
<keyword evidence="9" id="KW-0234">DNA repair</keyword>
<keyword evidence="4" id="KW-0479">Metal-binding</keyword>
<evidence type="ECO:0000313" key="13">
    <source>
        <dbReference type="WBParaSite" id="ACRNAN_scaffold340.g26928.t1"/>
    </source>
</evidence>
<dbReference type="InterPro" id="IPR018610">
    <property type="entry name" value="UVSSA"/>
</dbReference>
<dbReference type="InterPro" id="IPR049431">
    <property type="entry name" value="UVSSA_C"/>
</dbReference>
<organism evidence="12 13">
    <name type="scientific">Acrobeloides nanus</name>
    <dbReference type="NCBI Taxonomy" id="290746"/>
    <lineage>
        <taxon>Eukaryota</taxon>
        <taxon>Metazoa</taxon>
        <taxon>Ecdysozoa</taxon>
        <taxon>Nematoda</taxon>
        <taxon>Chromadorea</taxon>
        <taxon>Rhabditida</taxon>
        <taxon>Tylenchina</taxon>
        <taxon>Cephalobomorpha</taxon>
        <taxon>Cephaloboidea</taxon>
        <taxon>Cephalobidae</taxon>
        <taxon>Acrobeloides</taxon>
    </lineage>
</organism>
<evidence type="ECO:0000256" key="7">
    <source>
        <dbReference type="ARBA" id="ARBA00022833"/>
    </source>
</evidence>
<dbReference type="GO" id="GO:0005694">
    <property type="term" value="C:chromosome"/>
    <property type="evidence" value="ECO:0007669"/>
    <property type="project" value="UniProtKB-SubCell"/>
</dbReference>
<proteinExistence type="inferred from homology"/>